<accession>A0A6N3BYM4</accession>
<keyword evidence="1" id="KW-0808">Transferase</keyword>
<dbReference type="InterPro" id="IPR001296">
    <property type="entry name" value="Glyco_trans_1"/>
</dbReference>
<dbReference type="Gene3D" id="3.40.50.2000">
    <property type="entry name" value="Glycogen Phosphorylase B"/>
    <property type="match status" value="1"/>
</dbReference>
<name>A0A6N3BYM4_VEIPA</name>
<dbReference type="Pfam" id="PF00534">
    <property type="entry name" value="Glycos_transf_1"/>
    <property type="match status" value="1"/>
</dbReference>
<sequence length="406" mass="46327">MRVAILESIVMPAGHEVEFDRILINELKRQGHEPVLFVPENFPFKVDYGVDIVYLEGGEVVTYAGASKWKKPFLSILRERRRRSWFTSAAEKIKEHNIDALIIPTGTYRYIKALLDTPLKDSKAAVHVIFHGIGKGEMDRFIKQAHRANAYKNVYLDVISLRDDMLRPDLPRVRKILPPVFLPSSELNGEQGNCVTQGNTSIQDKKDANSTTCIGVNLETPISTNKPIKLGFFGQFRKEKNIERFIDAFVSLNYDDSVQLVVQGATVKPEDGILFESIIKKYNQYSNIKFIHASLIGKDWDTALLSVDALLLPYGAERYRYHWAAMLFTAIGFHKPVLISPEINPEVLEKYSIGEFLNLDDVNSIRQGIQTFVENLQHHKEQYNQGLMNANEDYSHRALIQSIIYI</sequence>
<dbReference type="EMBL" id="CACRUG010000006">
    <property type="protein sequence ID" value="VYU08294.1"/>
    <property type="molecule type" value="Genomic_DNA"/>
</dbReference>
<evidence type="ECO:0000313" key="1">
    <source>
        <dbReference type="EMBL" id="VYU08294.1"/>
    </source>
</evidence>
<protein>
    <submittedName>
        <fullName evidence="1">Glycosyl transferases group 1</fullName>
    </submittedName>
</protein>
<dbReference type="GO" id="GO:0016757">
    <property type="term" value="F:glycosyltransferase activity"/>
    <property type="evidence" value="ECO:0007669"/>
    <property type="project" value="InterPro"/>
</dbReference>
<proteinExistence type="predicted"/>
<gene>
    <name evidence="1" type="ORF">VPLFYP99_01931</name>
</gene>
<reference evidence="1" key="1">
    <citation type="submission" date="2019-11" db="EMBL/GenBank/DDBJ databases">
        <authorList>
            <person name="Feng L."/>
        </authorList>
    </citation>
    <scope>NUCLEOTIDE SEQUENCE</scope>
    <source>
        <strain evidence="1">VparvulaLFYP99</strain>
    </source>
</reference>
<dbReference type="RefSeq" id="WP_156697397.1">
    <property type="nucleotide sequence ID" value="NZ_CACRUG010000006.1"/>
</dbReference>
<dbReference type="AlphaFoldDB" id="A0A6N3BYM4"/>
<dbReference type="SUPFAM" id="SSF53756">
    <property type="entry name" value="UDP-Glycosyltransferase/glycogen phosphorylase"/>
    <property type="match status" value="1"/>
</dbReference>
<organism evidence="1">
    <name type="scientific">Veillonella parvula</name>
    <name type="common">Staphylococcus parvulus</name>
    <dbReference type="NCBI Taxonomy" id="29466"/>
    <lineage>
        <taxon>Bacteria</taxon>
        <taxon>Bacillati</taxon>
        <taxon>Bacillota</taxon>
        <taxon>Negativicutes</taxon>
        <taxon>Veillonellales</taxon>
        <taxon>Veillonellaceae</taxon>
        <taxon>Veillonella</taxon>
    </lineage>
</organism>